<name>A0A9W4X0G6_9GLOM</name>
<sequence>MAKMYGGIEPDYFDIAAIYEIKFPPSIWSELTEKQKELAKEKGHSELKLKDEVQDYKFKDKVRSNPVRGELDPNDLSNLDNNALFYGAPRTGKSIMVEKMAYEIDKYPLVVIQGSTLTPKKPDNDIGATLLIKFIYTVSDITHKLVEDFGFERDEKDGEVRYILFLDECDQICTTHLLPPKDASSQLTFLKECMGSDSKEEEKFMQYATDAGINAQFPQRKFIDKNPEAEYEPEEDEKKKPEELKDSSQLDNFDGKFVNPRDPKIEEVIKESSVLAANHISKTIDRRIGYCAKKAHDAYSKHSKRQKERLALKGKSLEEAREDNKKAREEEKKTRDELEEQERKNKELEKELEQARNKVNDPSLSEEERAK</sequence>
<feature type="compositionally biased region" description="Basic and acidic residues" evidence="1">
    <location>
        <begin position="236"/>
        <end position="248"/>
    </location>
</feature>
<accession>A0A9W4X0G6</accession>
<dbReference type="Proteomes" id="UP001153678">
    <property type="component" value="Unassembled WGS sequence"/>
</dbReference>
<dbReference type="GO" id="GO:0005524">
    <property type="term" value="F:ATP binding"/>
    <property type="evidence" value="ECO:0007669"/>
    <property type="project" value="InterPro"/>
</dbReference>
<proteinExistence type="predicted"/>
<dbReference type="InterPro" id="IPR027417">
    <property type="entry name" value="P-loop_NTPase"/>
</dbReference>
<evidence type="ECO:0000259" key="2">
    <source>
        <dbReference type="Pfam" id="PF00004"/>
    </source>
</evidence>
<feature type="region of interest" description="Disordered" evidence="1">
    <location>
        <begin position="296"/>
        <end position="371"/>
    </location>
</feature>
<keyword evidence="4" id="KW-1185">Reference proteome</keyword>
<dbReference type="InterPro" id="IPR003959">
    <property type="entry name" value="ATPase_AAA_core"/>
</dbReference>
<protein>
    <submittedName>
        <fullName evidence="3">16283_t:CDS:1</fullName>
    </submittedName>
</protein>
<organism evidence="3 4">
    <name type="scientific">Funneliformis geosporum</name>
    <dbReference type="NCBI Taxonomy" id="1117311"/>
    <lineage>
        <taxon>Eukaryota</taxon>
        <taxon>Fungi</taxon>
        <taxon>Fungi incertae sedis</taxon>
        <taxon>Mucoromycota</taxon>
        <taxon>Glomeromycotina</taxon>
        <taxon>Glomeromycetes</taxon>
        <taxon>Glomerales</taxon>
        <taxon>Glomeraceae</taxon>
        <taxon>Funneliformis</taxon>
    </lineage>
</organism>
<dbReference type="GO" id="GO:0016887">
    <property type="term" value="F:ATP hydrolysis activity"/>
    <property type="evidence" value="ECO:0007669"/>
    <property type="project" value="InterPro"/>
</dbReference>
<reference evidence="3" key="1">
    <citation type="submission" date="2022-08" db="EMBL/GenBank/DDBJ databases">
        <authorList>
            <person name="Kallberg Y."/>
            <person name="Tangrot J."/>
            <person name="Rosling A."/>
        </authorList>
    </citation>
    <scope>NUCLEOTIDE SEQUENCE</scope>
    <source>
        <strain evidence="3">Wild A</strain>
    </source>
</reference>
<evidence type="ECO:0000256" key="1">
    <source>
        <dbReference type="SAM" id="MobiDB-lite"/>
    </source>
</evidence>
<gene>
    <name evidence="3" type="ORF">FWILDA_LOCUS12381</name>
</gene>
<feature type="region of interest" description="Disordered" evidence="1">
    <location>
        <begin position="226"/>
        <end position="259"/>
    </location>
</feature>
<feature type="compositionally biased region" description="Basic and acidic residues" evidence="1">
    <location>
        <begin position="308"/>
        <end position="359"/>
    </location>
</feature>
<dbReference type="AlphaFoldDB" id="A0A9W4X0G6"/>
<feature type="domain" description="ATPase AAA-type core" evidence="2">
    <location>
        <begin position="84"/>
        <end position="189"/>
    </location>
</feature>
<evidence type="ECO:0000313" key="4">
    <source>
        <dbReference type="Proteomes" id="UP001153678"/>
    </source>
</evidence>
<comment type="caution">
    <text evidence="3">The sequence shown here is derived from an EMBL/GenBank/DDBJ whole genome shotgun (WGS) entry which is preliminary data.</text>
</comment>
<dbReference type="SUPFAM" id="SSF52540">
    <property type="entry name" value="P-loop containing nucleoside triphosphate hydrolases"/>
    <property type="match status" value="1"/>
</dbReference>
<dbReference type="EMBL" id="CAMKVN010003988">
    <property type="protein sequence ID" value="CAI2186050.1"/>
    <property type="molecule type" value="Genomic_DNA"/>
</dbReference>
<dbReference type="OrthoDB" id="2446464at2759"/>
<dbReference type="Pfam" id="PF00004">
    <property type="entry name" value="AAA"/>
    <property type="match status" value="1"/>
</dbReference>
<evidence type="ECO:0000313" key="3">
    <source>
        <dbReference type="EMBL" id="CAI2186050.1"/>
    </source>
</evidence>
<dbReference type="Gene3D" id="3.40.50.300">
    <property type="entry name" value="P-loop containing nucleotide triphosphate hydrolases"/>
    <property type="match status" value="1"/>
</dbReference>